<proteinExistence type="predicted"/>
<accession>J9D4P8</accession>
<dbReference type="InterPro" id="IPR021458">
    <property type="entry name" value="Rv0495c"/>
</dbReference>
<gene>
    <name evidence="1" type="ORF">EVA_04249</name>
</gene>
<name>J9D4P8_9ZZZZ</name>
<protein>
    <submittedName>
        <fullName evidence="1">Uncharacterized protein</fullName>
    </submittedName>
</protein>
<reference evidence="1" key="1">
    <citation type="journal article" date="2012" name="PLoS ONE">
        <title>Gene sets for utilization of primary and secondary nutrition supplies in the distal gut of endangered iberian lynx.</title>
        <authorList>
            <person name="Alcaide M."/>
            <person name="Messina E."/>
            <person name="Richter M."/>
            <person name="Bargiela R."/>
            <person name="Peplies J."/>
            <person name="Huws S.A."/>
            <person name="Newbold C.J."/>
            <person name="Golyshin P.N."/>
            <person name="Simon M.A."/>
            <person name="Lopez G."/>
            <person name="Yakimov M.M."/>
            <person name="Ferrer M."/>
        </authorList>
    </citation>
    <scope>NUCLEOTIDE SEQUENCE</scope>
</reference>
<evidence type="ECO:0000313" key="1">
    <source>
        <dbReference type="EMBL" id="EJX07646.1"/>
    </source>
</evidence>
<dbReference type="EMBL" id="AMCI01000829">
    <property type="protein sequence ID" value="EJX07646.1"/>
    <property type="molecule type" value="Genomic_DNA"/>
</dbReference>
<dbReference type="AlphaFoldDB" id="J9D4P8"/>
<comment type="caution">
    <text evidence="1">The sequence shown here is derived from an EMBL/GenBank/DDBJ whole genome shotgun (WGS) entry which is preliminary data.</text>
</comment>
<dbReference type="Pfam" id="PF11307">
    <property type="entry name" value="DUF3109"/>
    <property type="match status" value="1"/>
</dbReference>
<sequence length="224" mass="25466">MAVTLYAFAICIVNAYKFLTSTDFFILNLMTMIQIDDVVVSLDVLREKFLCDLGACKGECCIEGDAGAPVELEEVEKLEEVLPVIWDELSPEARAVIDRQGVVYTDEEGDLVTSIVNGKDCVFTCYDEKGCCYCAIEKAYRAGKTDFYKPISCHLYPIRIGDYGPYKAVNYHRWNVCKAAVLLGQKENVPVYKFLKEPLIRKFGQAWYDELEIAVEELKKQNYI</sequence>
<organism evidence="1">
    <name type="scientific">gut metagenome</name>
    <dbReference type="NCBI Taxonomy" id="749906"/>
    <lineage>
        <taxon>unclassified sequences</taxon>
        <taxon>metagenomes</taxon>
        <taxon>organismal metagenomes</taxon>
    </lineage>
</organism>